<dbReference type="Pfam" id="PF05443">
    <property type="entry name" value="ROS_MUCR"/>
    <property type="match status" value="1"/>
</dbReference>
<evidence type="ECO:0000313" key="3">
    <source>
        <dbReference type="EMBL" id="UTU55340.1"/>
    </source>
</evidence>
<dbReference type="EMBL" id="CP088148">
    <property type="protein sequence ID" value="UTU55340.1"/>
    <property type="molecule type" value="Genomic_DNA"/>
</dbReference>
<proteinExistence type="inferred from homology"/>
<gene>
    <name evidence="3" type="ORF">LRP29_32035</name>
</gene>
<dbReference type="GO" id="GO:0003677">
    <property type="term" value="F:DNA binding"/>
    <property type="evidence" value="ECO:0007669"/>
    <property type="project" value="InterPro"/>
</dbReference>
<evidence type="ECO:0000256" key="1">
    <source>
        <dbReference type="ARBA" id="ARBA00007031"/>
    </source>
</evidence>
<dbReference type="RefSeq" id="WP_024505839.1">
    <property type="nucleotide sequence ID" value="NZ_CP088148.1"/>
</dbReference>
<dbReference type="GO" id="GO:0006355">
    <property type="term" value="P:regulation of DNA-templated transcription"/>
    <property type="evidence" value="ECO:0007669"/>
    <property type="project" value="InterPro"/>
</dbReference>
<feature type="region of interest" description="Disordered" evidence="2">
    <location>
        <begin position="124"/>
        <end position="151"/>
    </location>
</feature>
<dbReference type="Gene3D" id="1.10.10.1550">
    <property type="entry name" value="ROS/MUCR transcriptional regulator protein"/>
    <property type="match status" value="1"/>
</dbReference>
<keyword evidence="4" id="KW-1185">Reference proteome</keyword>
<geneLocation type="plasmid" evidence="3 4">
    <name>unnamed</name>
</geneLocation>
<dbReference type="InterPro" id="IPR008807">
    <property type="entry name" value="ROS_MUCR"/>
</dbReference>
<accession>A0AB38TLD6</accession>
<dbReference type="GO" id="GO:0008270">
    <property type="term" value="F:zinc ion binding"/>
    <property type="evidence" value="ECO:0007669"/>
    <property type="project" value="InterPro"/>
</dbReference>
<evidence type="ECO:0000313" key="4">
    <source>
        <dbReference type="Proteomes" id="UP001060070"/>
    </source>
</evidence>
<protein>
    <submittedName>
        <fullName evidence="3">MucR family transcriptional regulator</fullName>
    </submittedName>
</protein>
<name>A0AB38TLD6_9HYPH</name>
<organism evidence="3 4">
    <name type="scientific">Mesorhizobium ciceri</name>
    <dbReference type="NCBI Taxonomy" id="39645"/>
    <lineage>
        <taxon>Bacteria</taxon>
        <taxon>Pseudomonadati</taxon>
        <taxon>Pseudomonadota</taxon>
        <taxon>Alphaproteobacteria</taxon>
        <taxon>Hyphomicrobiales</taxon>
        <taxon>Phyllobacteriaceae</taxon>
        <taxon>Mesorhizobium</taxon>
    </lineage>
</organism>
<dbReference type="AlphaFoldDB" id="A0AB38TLD6"/>
<dbReference type="Proteomes" id="UP001060070">
    <property type="component" value="Plasmid unnamed"/>
</dbReference>
<evidence type="ECO:0000256" key="2">
    <source>
        <dbReference type="SAM" id="MobiDB-lite"/>
    </source>
</evidence>
<dbReference type="InterPro" id="IPR041920">
    <property type="entry name" value="ROS/MUCR_sf"/>
</dbReference>
<comment type="similarity">
    <text evidence="1">Belongs to the ros/MucR family.</text>
</comment>
<reference evidence="3 4" key="1">
    <citation type="journal article" date="2022" name="Microbiol. Resour. Announc.">
        <title>Complete Genome Sequence of Mesorhizobium ciceri Strain R30, a Rhizobium Used as a Commercial Inoculant for Chickpea in Argentina.</title>
        <authorList>
            <person name="Foresto E."/>
            <person name="Revale S."/>
            <person name="Primo E."/>
            <person name="Nievas F."/>
            <person name="Carezzano E."/>
            <person name="Puente M."/>
            <person name="Alzari P."/>
            <person name="Mart M."/>
            <person name="Ben-Assaya M."/>
            <person name="Mornico D."/>
            <person name="Santoro M."/>
            <person name="Mart F."/>
            <person name="Giordano W."/>
            <person name="Bogino P."/>
        </authorList>
    </citation>
    <scope>NUCLEOTIDE SEQUENCE [LARGE SCALE GENOMIC DNA]</scope>
    <source>
        <strain evidence="3 4">R30</strain>
    </source>
</reference>
<sequence>MQNDAEAPQVQLLQLTADIVAAYVQKNAIPAAGLPELIASVNSALSGLGRPVEATPPAFVPAVNPKKSVFPDYIISLEDGRKFKSMKRHLGLLGITPDEYRARWGLAKDYPMVAPSYAAQRSALAKSSGLGRKPTAKTPLRKTPANRKAKA</sequence>
<keyword evidence="3" id="KW-0614">Plasmid</keyword>